<dbReference type="Proteomes" id="UP001165590">
    <property type="component" value="Unassembled WGS sequence"/>
</dbReference>
<feature type="transmembrane region" description="Helical" evidence="1">
    <location>
        <begin position="16"/>
        <end position="49"/>
    </location>
</feature>
<evidence type="ECO:0000259" key="2">
    <source>
        <dbReference type="Pfam" id="PF23636"/>
    </source>
</evidence>
<comment type="caution">
    <text evidence="3">The sequence shown here is derived from an EMBL/GenBank/DDBJ whole genome shotgun (WGS) entry which is preliminary data.</text>
</comment>
<dbReference type="InterPro" id="IPR055568">
    <property type="entry name" value="DUF7144"/>
</dbReference>
<keyword evidence="4" id="KW-1185">Reference proteome</keyword>
<protein>
    <recommendedName>
        <fullName evidence="2">DUF7144 domain-containing protein</fullName>
    </recommendedName>
</protein>
<dbReference type="RefSeq" id="WP_267031100.1">
    <property type="nucleotide sequence ID" value="NZ_JAIFZO010000002.1"/>
</dbReference>
<dbReference type="Pfam" id="PF23636">
    <property type="entry name" value="DUF7144"/>
    <property type="match status" value="1"/>
</dbReference>
<reference evidence="3" key="1">
    <citation type="journal article" date="2022" name="bioRxiv">
        <title>Discovery and biosynthetic assessment of Streptomyces ortus sp nov. isolated from a deep-sea sponge.</title>
        <authorList>
            <person name="Williams S.E."/>
        </authorList>
    </citation>
    <scope>NUCLEOTIDE SEQUENCE</scope>
    <source>
        <strain evidence="3">A15ISP2-DRY2</strain>
    </source>
</reference>
<proteinExistence type="predicted"/>
<sequence>MADTSARYRYPEAGRVAVVGVTPVVVGAGLFAGVTWARIAGVLVAALAITVNLPPIPYSLLWSMTLIARYGLVVRGGCGVRRESLYQWLRGLS</sequence>
<gene>
    <name evidence="3" type="ORF">K3769_39950</name>
</gene>
<evidence type="ECO:0000256" key="1">
    <source>
        <dbReference type="SAM" id="Phobius"/>
    </source>
</evidence>
<accession>A0ABT3VKK2</accession>
<name>A0ABT3VKK2_9ACTN</name>
<keyword evidence="1" id="KW-1133">Transmembrane helix</keyword>
<organism evidence="3 4">
    <name type="scientific">Streptomyces ortus</name>
    <dbReference type="NCBI Taxonomy" id="2867268"/>
    <lineage>
        <taxon>Bacteria</taxon>
        <taxon>Bacillati</taxon>
        <taxon>Actinomycetota</taxon>
        <taxon>Actinomycetes</taxon>
        <taxon>Kitasatosporales</taxon>
        <taxon>Streptomycetaceae</taxon>
        <taxon>Streptomyces</taxon>
    </lineage>
</organism>
<keyword evidence="1" id="KW-0812">Transmembrane</keyword>
<dbReference type="EMBL" id="JAIFZO010000002">
    <property type="protein sequence ID" value="MCX4238843.1"/>
    <property type="molecule type" value="Genomic_DNA"/>
</dbReference>
<keyword evidence="1" id="KW-0472">Membrane</keyword>
<feature type="domain" description="DUF7144" evidence="2">
    <location>
        <begin position="17"/>
        <end position="75"/>
    </location>
</feature>
<evidence type="ECO:0000313" key="4">
    <source>
        <dbReference type="Proteomes" id="UP001165590"/>
    </source>
</evidence>
<evidence type="ECO:0000313" key="3">
    <source>
        <dbReference type="EMBL" id="MCX4238843.1"/>
    </source>
</evidence>